<feature type="region of interest" description="Disordered" evidence="1">
    <location>
        <begin position="22"/>
        <end position="75"/>
    </location>
</feature>
<gene>
    <name evidence="3" type="ordered locus">BURPS1710b_A0044</name>
</gene>
<reference evidence="3 4" key="1">
    <citation type="submission" date="2005-09" db="EMBL/GenBank/DDBJ databases">
        <authorList>
            <person name="Woods D.E."/>
            <person name="Nierman W.C."/>
        </authorList>
    </citation>
    <scope>NUCLEOTIDE SEQUENCE [LARGE SCALE GENOMIC DNA]</scope>
    <source>
        <strain evidence="3 4">1710b</strain>
    </source>
</reference>
<proteinExistence type="predicted"/>
<dbReference type="InterPro" id="IPR021212">
    <property type="entry name" value="DUF2760"/>
</dbReference>
<evidence type="ECO:0000259" key="2">
    <source>
        <dbReference type="Pfam" id="PF10816"/>
    </source>
</evidence>
<dbReference type="Proteomes" id="UP000002700">
    <property type="component" value="Chromosome II"/>
</dbReference>
<evidence type="ECO:0000256" key="1">
    <source>
        <dbReference type="SAM" id="MobiDB-lite"/>
    </source>
</evidence>
<evidence type="ECO:0000313" key="3">
    <source>
        <dbReference type="EMBL" id="ABA52053.1"/>
    </source>
</evidence>
<dbReference type="AlphaFoldDB" id="Q3JMK0"/>
<feature type="domain" description="DUF2760" evidence="2">
    <location>
        <begin position="155"/>
        <end position="276"/>
    </location>
</feature>
<feature type="compositionally biased region" description="Basic and acidic residues" evidence="1">
    <location>
        <begin position="52"/>
        <end position="63"/>
    </location>
</feature>
<feature type="compositionally biased region" description="Basic and acidic residues" evidence="1">
    <location>
        <begin position="22"/>
        <end position="41"/>
    </location>
</feature>
<dbReference type="Pfam" id="PF10816">
    <property type="entry name" value="DUF2760"/>
    <property type="match status" value="1"/>
</dbReference>
<dbReference type="EMBL" id="CP000125">
    <property type="protein sequence ID" value="ABA52053.1"/>
    <property type="molecule type" value="Genomic_DNA"/>
</dbReference>
<name>Q3JMK0_BURP1</name>
<evidence type="ECO:0000313" key="4">
    <source>
        <dbReference type="Proteomes" id="UP000002700"/>
    </source>
</evidence>
<dbReference type="EnsemblBacteria" id="ABA52053">
    <property type="protein sequence ID" value="ABA52053"/>
    <property type="gene ID" value="BURPS1710b_A0044"/>
</dbReference>
<accession>Q3JMK0</accession>
<organism evidence="3 4">
    <name type="scientific">Burkholderia pseudomallei (strain 1710b)</name>
    <dbReference type="NCBI Taxonomy" id="320372"/>
    <lineage>
        <taxon>Bacteria</taxon>
        <taxon>Pseudomonadati</taxon>
        <taxon>Pseudomonadota</taxon>
        <taxon>Betaproteobacteria</taxon>
        <taxon>Burkholderiales</taxon>
        <taxon>Burkholderiaceae</taxon>
        <taxon>Burkholderia</taxon>
        <taxon>pseudomallei group</taxon>
    </lineage>
</organism>
<feature type="region of interest" description="Disordered" evidence="1">
    <location>
        <begin position="129"/>
        <end position="150"/>
    </location>
</feature>
<sequence>MAAFRARRCKAARGAPPVIRRREIAEKDGLPSRRGRLDIRSRQNTGFAPVGLRDEMPEQDARCPARRSSCVRQDSPPERRAQWSFILMTEPNISFAGRLSLAFGLFFSVLGDRELARRARRLRAGEAPAAPAAAPVAPPQPAAAPAPVVAQEETPDAALQLLGLLQRDARLIDFVEEDIAGYSDADIGAAARIVHDGCRATLREHFTIRPVRDEAEGARVTIGEGFDAAAIRLTGNVVGQPPFHGSISHRGWRVDAVRLPKLNPGHDASIIAPAEVAL</sequence>
<dbReference type="HOGENOM" id="CLU_074059_1_0_4"/>
<dbReference type="KEGG" id="bpm:BURPS1710b_A0044"/>
<protein>
    <recommendedName>
        <fullName evidence="2">DUF2760 domain-containing protein</fullName>
    </recommendedName>
</protein>